<evidence type="ECO:0000313" key="3">
    <source>
        <dbReference type="EMBL" id="CAB4610073.1"/>
    </source>
</evidence>
<dbReference type="InterPro" id="IPR016155">
    <property type="entry name" value="Mopterin_synth/thiamin_S_b"/>
</dbReference>
<dbReference type="GO" id="GO:1990133">
    <property type="term" value="C:molybdopterin adenylyltransferase complex"/>
    <property type="evidence" value="ECO:0007669"/>
    <property type="project" value="TreeGrafter"/>
</dbReference>
<dbReference type="PANTHER" id="PTHR33359">
    <property type="entry name" value="MOLYBDOPTERIN SYNTHASE SULFUR CARRIER SUBUNIT"/>
    <property type="match status" value="1"/>
</dbReference>
<dbReference type="Gene3D" id="3.10.20.30">
    <property type="match status" value="1"/>
</dbReference>
<protein>
    <submittedName>
        <fullName evidence="2">Unannotated protein</fullName>
    </submittedName>
</protein>
<gene>
    <name evidence="2" type="ORF">UFOPK1353_00782</name>
    <name evidence="3" type="ORF">UFOPK1826_01200</name>
    <name evidence="4" type="ORF">UFOPK3026_00681</name>
</gene>
<dbReference type="EMBL" id="CAEZSE010000124">
    <property type="protein sequence ID" value="CAB4538267.1"/>
    <property type="molecule type" value="Genomic_DNA"/>
</dbReference>
<proteinExistence type="predicted"/>
<reference evidence="2" key="1">
    <citation type="submission" date="2020-05" db="EMBL/GenBank/DDBJ databases">
        <authorList>
            <person name="Chiriac C."/>
            <person name="Salcher M."/>
            <person name="Ghai R."/>
            <person name="Kavagutti S V."/>
        </authorList>
    </citation>
    <scope>NUCLEOTIDE SEQUENCE</scope>
</reference>
<dbReference type="AlphaFoldDB" id="A0A6J6BHU2"/>
<dbReference type="InterPro" id="IPR044672">
    <property type="entry name" value="MOCS2A"/>
</dbReference>
<dbReference type="PANTHER" id="PTHR33359:SF1">
    <property type="entry name" value="MOLYBDOPTERIN SYNTHASE SULFUR CARRIER SUBUNIT"/>
    <property type="match status" value="1"/>
</dbReference>
<dbReference type="GO" id="GO:0000166">
    <property type="term" value="F:nucleotide binding"/>
    <property type="evidence" value="ECO:0007669"/>
    <property type="project" value="UniProtKB-KW"/>
</dbReference>
<organism evidence="2">
    <name type="scientific">freshwater metagenome</name>
    <dbReference type="NCBI Taxonomy" id="449393"/>
    <lineage>
        <taxon>unclassified sequences</taxon>
        <taxon>metagenomes</taxon>
        <taxon>ecological metagenomes</taxon>
    </lineage>
</organism>
<dbReference type="CDD" id="cd00754">
    <property type="entry name" value="Ubl_MoaD"/>
    <property type="match status" value="1"/>
</dbReference>
<dbReference type="GO" id="GO:0006777">
    <property type="term" value="P:Mo-molybdopterin cofactor biosynthetic process"/>
    <property type="evidence" value="ECO:0007669"/>
    <property type="project" value="InterPro"/>
</dbReference>
<name>A0A6J6BHU2_9ZZZZ</name>
<keyword evidence="1" id="KW-0547">Nucleotide-binding</keyword>
<dbReference type="Pfam" id="PF02597">
    <property type="entry name" value="ThiS"/>
    <property type="match status" value="1"/>
</dbReference>
<dbReference type="EMBL" id="CAEZUN010000170">
    <property type="protein sequence ID" value="CAB4610073.1"/>
    <property type="molecule type" value="Genomic_DNA"/>
</dbReference>
<dbReference type="SUPFAM" id="SSF54285">
    <property type="entry name" value="MoaD/ThiS"/>
    <property type="match status" value="1"/>
</dbReference>
<accession>A0A6J6BHU2</accession>
<evidence type="ECO:0000313" key="4">
    <source>
        <dbReference type="EMBL" id="CAB4803467.1"/>
    </source>
</evidence>
<sequence length="80" mass="8117">MAHLLLFASARQAAGTASREIQGSTVDEVLSTAVLEFGSDFAKVLGTCRVWLNGEEAIGAAVVGDADEVAVLPPVSGGCL</sequence>
<evidence type="ECO:0000313" key="2">
    <source>
        <dbReference type="EMBL" id="CAB4538267.1"/>
    </source>
</evidence>
<dbReference type="EMBL" id="CAFAAP010000087">
    <property type="protein sequence ID" value="CAB4803467.1"/>
    <property type="molecule type" value="Genomic_DNA"/>
</dbReference>
<dbReference type="InterPro" id="IPR012675">
    <property type="entry name" value="Beta-grasp_dom_sf"/>
</dbReference>
<evidence type="ECO:0000256" key="1">
    <source>
        <dbReference type="ARBA" id="ARBA00022741"/>
    </source>
</evidence>
<dbReference type="InterPro" id="IPR003749">
    <property type="entry name" value="ThiS/MoaD-like"/>
</dbReference>